<keyword evidence="2" id="KW-1185">Reference proteome</keyword>
<dbReference type="InterPro" id="IPR041078">
    <property type="entry name" value="Plavaka"/>
</dbReference>
<protein>
    <submittedName>
        <fullName evidence="1">Uncharacterized protein</fullName>
    </submittedName>
</protein>
<organism evidence="1 2">
    <name type="scientific">Gymnopilus dilepis</name>
    <dbReference type="NCBI Taxonomy" id="231916"/>
    <lineage>
        <taxon>Eukaryota</taxon>
        <taxon>Fungi</taxon>
        <taxon>Dikarya</taxon>
        <taxon>Basidiomycota</taxon>
        <taxon>Agaricomycotina</taxon>
        <taxon>Agaricomycetes</taxon>
        <taxon>Agaricomycetidae</taxon>
        <taxon>Agaricales</taxon>
        <taxon>Agaricineae</taxon>
        <taxon>Hymenogastraceae</taxon>
        <taxon>Gymnopilus</taxon>
    </lineage>
</organism>
<name>A0A409XZ47_9AGAR</name>
<accession>A0A409XZ47</accession>
<dbReference type="OrthoDB" id="3199698at2759"/>
<gene>
    <name evidence="1" type="ORF">CVT26_016207</name>
</gene>
<dbReference type="EMBL" id="NHYE01001401">
    <property type="protein sequence ID" value="PPQ95991.1"/>
    <property type="molecule type" value="Genomic_DNA"/>
</dbReference>
<dbReference type="Pfam" id="PF18759">
    <property type="entry name" value="Plavaka"/>
    <property type="match status" value="1"/>
</dbReference>
<sequence length="278" mass="31156">MLAPPHRDCRKVFKDDIDPKTLSIDPKPYRQFTKATVSHCVSCKEIGHGRKQMISPETHRWTVSVAIGHRECHPVYTSPDDLSNTARYVLWVMVMAMSLLFFPSSPETSGRQSSRPSRGMAKPEVVLCPDGHFHRAILSLGPYIADYPEQVWLAKIVQGWCPKRVIRPGNLGDKNAHRRPSHKKSGFIVSTFIPLPAFKDHPVESALMKVYNVVRNAVTTWLCSSIIESKHMKAVKKGMLIGSKAEYIARGFSARNTASVDILSAENEDADSEVGYDR</sequence>
<reference evidence="1 2" key="1">
    <citation type="journal article" date="2018" name="Evol. Lett.">
        <title>Horizontal gene cluster transfer increased hallucinogenic mushroom diversity.</title>
        <authorList>
            <person name="Reynolds H.T."/>
            <person name="Vijayakumar V."/>
            <person name="Gluck-Thaler E."/>
            <person name="Korotkin H.B."/>
            <person name="Matheny P.B."/>
            <person name="Slot J.C."/>
        </authorList>
    </citation>
    <scope>NUCLEOTIDE SEQUENCE [LARGE SCALE GENOMIC DNA]</scope>
    <source>
        <strain evidence="1 2">SRW20</strain>
    </source>
</reference>
<dbReference type="InParanoid" id="A0A409XZ47"/>
<evidence type="ECO:0000313" key="2">
    <source>
        <dbReference type="Proteomes" id="UP000284706"/>
    </source>
</evidence>
<dbReference type="Proteomes" id="UP000284706">
    <property type="component" value="Unassembled WGS sequence"/>
</dbReference>
<proteinExistence type="predicted"/>
<dbReference type="AlphaFoldDB" id="A0A409XZ47"/>
<evidence type="ECO:0000313" key="1">
    <source>
        <dbReference type="EMBL" id="PPQ95991.1"/>
    </source>
</evidence>
<comment type="caution">
    <text evidence="1">The sequence shown here is derived from an EMBL/GenBank/DDBJ whole genome shotgun (WGS) entry which is preliminary data.</text>
</comment>